<keyword evidence="7" id="KW-1185">Reference proteome</keyword>
<evidence type="ECO:0000259" key="5">
    <source>
        <dbReference type="SMART" id="SM00642"/>
    </source>
</evidence>
<name>A0ABY9JU52_9BACI</name>
<sequence>MFYYITVDRFNNGDMANDEGVNVEDPTSFHGGDLKGIIDKLDYISDMGFTSIVLSPIYDTDQYNGQSINNFQKIDVRFGTLDELQMLVQEAHDRDLKVVLTFVSDHTSSEHPWLEDEEKENWFLSEGEGSLPSLNLENKQLNNYLIATAKWWIEETNIDGFYLDSYEKTPSDYVKKLINEVQSIKDPFLFIADSKSETRVEGIYASGNAKFHEEVSEAFKKTDQQLYDFSDIFSEESSLSSIHYLDRYDTVRFTRKAVDGNYHPGTRLMLALTYMYTTPGIPMVYYGTEVALDGGDPPDNQRLMNFFGDDEVITHIEKLSNIRSSLPALSEGEFELLYNENGMTIFKRTLKDETVFIAINNTSKDQVVDLSSDVIEEEKQLQGLLEDDIIKVNNGKLPVSLERETAEIYEVVDEVGINISFILVIISVPVLFILFLFVVKRRSLKNEE</sequence>
<dbReference type="SUPFAM" id="SSF51011">
    <property type="entry name" value="Glycosyl hydrolase domain"/>
    <property type="match status" value="1"/>
</dbReference>
<dbReference type="Gene3D" id="3.20.20.80">
    <property type="entry name" value="Glycosidases"/>
    <property type="match status" value="1"/>
</dbReference>
<keyword evidence="4" id="KW-1133">Transmembrane helix</keyword>
<feature type="transmembrane region" description="Helical" evidence="4">
    <location>
        <begin position="419"/>
        <end position="439"/>
    </location>
</feature>
<evidence type="ECO:0000256" key="4">
    <source>
        <dbReference type="SAM" id="Phobius"/>
    </source>
</evidence>
<dbReference type="PANTHER" id="PTHR10357">
    <property type="entry name" value="ALPHA-AMYLASE FAMILY MEMBER"/>
    <property type="match status" value="1"/>
</dbReference>
<dbReference type="InterPro" id="IPR054174">
    <property type="entry name" value="Alpha-amylase-like_C"/>
</dbReference>
<evidence type="ECO:0000313" key="6">
    <source>
        <dbReference type="EMBL" id="WLR42919.1"/>
    </source>
</evidence>
<comment type="cofactor">
    <cofactor evidence="1">
        <name>Ca(2+)</name>
        <dbReference type="ChEBI" id="CHEBI:29108"/>
    </cofactor>
</comment>
<dbReference type="Pfam" id="PF00128">
    <property type="entry name" value="Alpha-amylase"/>
    <property type="match status" value="1"/>
</dbReference>
<keyword evidence="4" id="KW-0812">Transmembrane</keyword>
<dbReference type="InterPro" id="IPR013780">
    <property type="entry name" value="Glyco_hydro_b"/>
</dbReference>
<organism evidence="6 7">
    <name type="scientific">Bacillus carboniphilus</name>
    <dbReference type="NCBI Taxonomy" id="86663"/>
    <lineage>
        <taxon>Bacteria</taxon>
        <taxon>Bacillati</taxon>
        <taxon>Bacillota</taxon>
        <taxon>Bacilli</taxon>
        <taxon>Bacillales</taxon>
        <taxon>Bacillaceae</taxon>
        <taxon>Bacillus</taxon>
    </lineage>
</organism>
<reference evidence="6 7" key="1">
    <citation type="submission" date="2023-06" db="EMBL/GenBank/DDBJ databases">
        <title>Five Gram-positive bacteria isolated from mangrove sediments in Shenzhen, Guangdong, China.</title>
        <authorList>
            <person name="Yu S."/>
            <person name="Zheng W."/>
            <person name="Huang Y."/>
        </authorList>
    </citation>
    <scope>NUCLEOTIDE SEQUENCE [LARGE SCALE GENOMIC DNA]</scope>
    <source>
        <strain evidence="6 7">SaN35-3</strain>
    </source>
</reference>
<keyword evidence="6" id="KW-0378">Hydrolase</keyword>
<keyword evidence="2" id="KW-0479">Metal-binding</keyword>
<dbReference type="SMART" id="SM00642">
    <property type="entry name" value="Aamy"/>
    <property type="match status" value="1"/>
</dbReference>
<keyword evidence="4" id="KW-0472">Membrane</keyword>
<accession>A0ABY9JU52</accession>
<dbReference type="Pfam" id="PF22026">
    <property type="entry name" value="Alpha-amylase_C_2"/>
    <property type="match status" value="1"/>
</dbReference>
<evidence type="ECO:0000313" key="7">
    <source>
        <dbReference type="Proteomes" id="UP001197974"/>
    </source>
</evidence>
<dbReference type="InterPro" id="IPR017853">
    <property type="entry name" value="GH"/>
</dbReference>
<dbReference type="InterPro" id="IPR006047">
    <property type="entry name" value="GH13_cat_dom"/>
</dbReference>
<dbReference type="EMBL" id="CP129013">
    <property type="protein sequence ID" value="WLR42919.1"/>
    <property type="molecule type" value="Genomic_DNA"/>
</dbReference>
<dbReference type="GO" id="GO:0016787">
    <property type="term" value="F:hydrolase activity"/>
    <property type="evidence" value="ECO:0007669"/>
    <property type="project" value="UniProtKB-KW"/>
</dbReference>
<proteinExistence type="predicted"/>
<dbReference type="Proteomes" id="UP001197974">
    <property type="component" value="Chromosome"/>
</dbReference>
<dbReference type="PANTHER" id="PTHR10357:SF215">
    <property type="entry name" value="ALPHA-AMYLASE 1"/>
    <property type="match status" value="1"/>
</dbReference>
<evidence type="ECO:0000256" key="3">
    <source>
        <dbReference type="ARBA" id="ARBA00022729"/>
    </source>
</evidence>
<protein>
    <submittedName>
        <fullName evidence="6">Alpha-amylase family glycosyl hydrolase</fullName>
    </submittedName>
</protein>
<dbReference type="RefSeq" id="WP_306019835.1">
    <property type="nucleotide sequence ID" value="NZ_CP129013.1"/>
</dbReference>
<feature type="domain" description="Glycosyl hydrolase family 13 catalytic" evidence="5">
    <location>
        <begin position="4"/>
        <end position="323"/>
    </location>
</feature>
<dbReference type="SUPFAM" id="SSF51445">
    <property type="entry name" value="(Trans)glycosidases"/>
    <property type="match status" value="1"/>
</dbReference>
<dbReference type="Gene3D" id="2.60.40.1180">
    <property type="entry name" value="Golgi alpha-mannosidase II"/>
    <property type="match status" value="1"/>
</dbReference>
<gene>
    <name evidence="6" type="ORF">LC087_01410</name>
</gene>
<keyword evidence="3" id="KW-0732">Signal</keyword>
<evidence type="ECO:0000256" key="2">
    <source>
        <dbReference type="ARBA" id="ARBA00022723"/>
    </source>
</evidence>
<evidence type="ECO:0000256" key="1">
    <source>
        <dbReference type="ARBA" id="ARBA00001913"/>
    </source>
</evidence>